<feature type="transmembrane region" description="Helical" evidence="2">
    <location>
        <begin position="31"/>
        <end position="56"/>
    </location>
</feature>
<sequence>MPARAEPWLPVLHSSVFALQKKSLKGDVKNLILLTYLKALTVIGVMAVVLFLQLCLIHCMMVRRREAYENTELLQELAPVADKSREKASDKSKEKASDNSREKVIEKMIISWFRRIFKRKKEKNIEVKKEEVKKEPEEKRLPGEPLVPYHAPFQLLSSAELAPTQMSNAYPAPTMAPPLRSIITASSPPTNDLFMTPGDANRPPLPRAPSPGRSANHVRKGWDRKAKNPNGRSSYGWDWM</sequence>
<reference evidence="3 4" key="1">
    <citation type="submission" date="2018-11" db="EMBL/GenBank/DDBJ databases">
        <authorList>
            <consortium name="Pathogen Informatics"/>
        </authorList>
    </citation>
    <scope>NUCLEOTIDE SEQUENCE [LARGE SCALE GENOMIC DNA]</scope>
</reference>
<evidence type="ECO:0000256" key="2">
    <source>
        <dbReference type="SAM" id="Phobius"/>
    </source>
</evidence>
<evidence type="ECO:0000256" key="1">
    <source>
        <dbReference type="SAM" id="MobiDB-lite"/>
    </source>
</evidence>
<organism evidence="3 4">
    <name type="scientific">Cylicostephanus goldi</name>
    <name type="common">Nematode worm</name>
    <dbReference type="NCBI Taxonomy" id="71465"/>
    <lineage>
        <taxon>Eukaryota</taxon>
        <taxon>Metazoa</taxon>
        <taxon>Ecdysozoa</taxon>
        <taxon>Nematoda</taxon>
        <taxon>Chromadorea</taxon>
        <taxon>Rhabditida</taxon>
        <taxon>Rhabditina</taxon>
        <taxon>Rhabditomorpha</taxon>
        <taxon>Strongyloidea</taxon>
        <taxon>Strongylidae</taxon>
        <taxon>Cylicostephanus</taxon>
    </lineage>
</organism>
<evidence type="ECO:0000313" key="3">
    <source>
        <dbReference type="EMBL" id="VDK53382.1"/>
    </source>
</evidence>
<proteinExistence type="predicted"/>
<keyword evidence="2" id="KW-0812">Transmembrane</keyword>
<name>A0A3P6QSJ9_CYLGO</name>
<dbReference type="Proteomes" id="UP000271889">
    <property type="component" value="Unassembled WGS sequence"/>
</dbReference>
<dbReference type="EMBL" id="UYRV01006118">
    <property type="protein sequence ID" value="VDK53382.1"/>
    <property type="molecule type" value="Genomic_DNA"/>
</dbReference>
<protein>
    <submittedName>
        <fullName evidence="3">Uncharacterized protein</fullName>
    </submittedName>
</protein>
<keyword evidence="2" id="KW-1133">Transmembrane helix</keyword>
<dbReference type="AlphaFoldDB" id="A0A3P6QSJ9"/>
<evidence type="ECO:0000313" key="4">
    <source>
        <dbReference type="Proteomes" id="UP000271889"/>
    </source>
</evidence>
<accession>A0A3P6QSJ9</accession>
<feature type="region of interest" description="Disordered" evidence="1">
    <location>
        <begin position="182"/>
        <end position="240"/>
    </location>
</feature>
<keyword evidence="2" id="KW-0472">Membrane</keyword>
<keyword evidence="4" id="KW-1185">Reference proteome</keyword>
<gene>
    <name evidence="3" type="ORF">CGOC_LOCUS2661</name>
</gene>
<dbReference type="OrthoDB" id="10485542at2759"/>